<name>A0A6G1ED95_9ORYZ</name>
<evidence type="ECO:0000256" key="1">
    <source>
        <dbReference type="ARBA" id="ARBA00022729"/>
    </source>
</evidence>
<protein>
    <recommendedName>
        <fullName evidence="3">Protein kinase domain-containing protein</fullName>
    </recommendedName>
</protein>
<dbReference type="InterPro" id="IPR000719">
    <property type="entry name" value="Prot_kinase_dom"/>
</dbReference>
<keyword evidence="5" id="KW-1185">Reference proteome</keyword>
<organism evidence="4 5">
    <name type="scientific">Oryza meyeriana var. granulata</name>
    <dbReference type="NCBI Taxonomy" id="110450"/>
    <lineage>
        <taxon>Eukaryota</taxon>
        <taxon>Viridiplantae</taxon>
        <taxon>Streptophyta</taxon>
        <taxon>Embryophyta</taxon>
        <taxon>Tracheophyta</taxon>
        <taxon>Spermatophyta</taxon>
        <taxon>Magnoliopsida</taxon>
        <taxon>Liliopsida</taxon>
        <taxon>Poales</taxon>
        <taxon>Poaceae</taxon>
        <taxon>BOP clade</taxon>
        <taxon>Oryzoideae</taxon>
        <taxon>Oryzeae</taxon>
        <taxon>Oryzinae</taxon>
        <taxon>Oryza</taxon>
        <taxon>Oryza meyeriana</taxon>
    </lineage>
</organism>
<evidence type="ECO:0000313" key="4">
    <source>
        <dbReference type="EMBL" id="KAF0922717.1"/>
    </source>
</evidence>
<dbReference type="EMBL" id="SPHZ02000003">
    <property type="protein sequence ID" value="KAF0922717.1"/>
    <property type="molecule type" value="Genomic_DNA"/>
</dbReference>
<dbReference type="InterPro" id="IPR051343">
    <property type="entry name" value="G-type_lectin_kinases/EP1-like"/>
</dbReference>
<dbReference type="Gene3D" id="1.10.510.10">
    <property type="entry name" value="Transferase(Phosphotransferase) domain 1"/>
    <property type="match status" value="1"/>
</dbReference>
<reference evidence="4 5" key="1">
    <citation type="submission" date="2019-11" db="EMBL/GenBank/DDBJ databases">
        <title>Whole genome sequence of Oryza granulata.</title>
        <authorList>
            <person name="Li W."/>
        </authorList>
    </citation>
    <scope>NUCLEOTIDE SEQUENCE [LARGE SCALE GENOMIC DNA]</scope>
    <source>
        <strain evidence="5">cv. Menghai</strain>
        <tissue evidence="4">Leaf</tissue>
    </source>
</reference>
<evidence type="ECO:0000259" key="3">
    <source>
        <dbReference type="PROSITE" id="PS50011"/>
    </source>
</evidence>
<dbReference type="AlphaFoldDB" id="A0A6G1ED95"/>
<dbReference type="PANTHER" id="PTHR47976:SF116">
    <property type="entry name" value="RECEPTOR-LIKE SERINE_THREONINE-PROTEIN KINASE"/>
    <property type="match status" value="1"/>
</dbReference>
<dbReference type="GO" id="GO:0005524">
    <property type="term" value="F:ATP binding"/>
    <property type="evidence" value="ECO:0007669"/>
    <property type="project" value="InterPro"/>
</dbReference>
<evidence type="ECO:0000313" key="5">
    <source>
        <dbReference type="Proteomes" id="UP000479710"/>
    </source>
</evidence>
<dbReference type="SUPFAM" id="SSF56112">
    <property type="entry name" value="Protein kinase-like (PK-like)"/>
    <property type="match status" value="1"/>
</dbReference>
<accession>A0A6G1ED95</accession>
<sequence length="177" mass="18534">MADPENILLDGGFAPKVADFGLAKLVGREFSRVLTTMRGTVGYLAPEWISGQAITPKADVFSYGMTLLEIVSGRRNAEHGAGASGSAASGTDHATTTTTFFPVVVARRLAEEGDVTVSATPKDGVDARPTMAVVVQALEGVTDVDLPPVPRYLEVLAGRPMNGSLGQQSAQHRGDTH</sequence>
<gene>
    <name evidence="4" type="ORF">E2562_001109</name>
</gene>
<keyword evidence="2" id="KW-0430">Lectin</keyword>
<dbReference type="Proteomes" id="UP000479710">
    <property type="component" value="Unassembled WGS sequence"/>
</dbReference>
<dbReference type="OrthoDB" id="5857966at2759"/>
<feature type="domain" description="Protein kinase" evidence="3">
    <location>
        <begin position="1"/>
        <end position="141"/>
    </location>
</feature>
<keyword evidence="1" id="KW-0732">Signal</keyword>
<dbReference type="PROSITE" id="PS50011">
    <property type="entry name" value="PROTEIN_KINASE_DOM"/>
    <property type="match status" value="1"/>
</dbReference>
<dbReference type="InterPro" id="IPR011009">
    <property type="entry name" value="Kinase-like_dom_sf"/>
</dbReference>
<dbReference type="GO" id="GO:0004672">
    <property type="term" value="F:protein kinase activity"/>
    <property type="evidence" value="ECO:0007669"/>
    <property type="project" value="InterPro"/>
</dbReference>
<evidence type="ECO:0000256" key="2">
    <source>
        <dbReference type="ARBA" id="ARBA00022734"/>
    </source>
</evidence>
<dbReference type="PANTHER" id="PTHR47976">
    <property type="entry name" value="G-TYPE LECTIN S-RECEPTOR-LIKE SERINE/THREONINE-PROTEIN KINASE SD2-5"/>
    <property type="match status" value="1"/>
</dbReference>
<comment type="caution">
    <text evidence="4">The sequence shown here is derived from an EMBL/GenBank/DDBJ whole genome shotgun (WGS) entry which is preliminary data.</text>
</comment>
<dbReference type="Pfam" id="PF00069">
    <property type="entry name" value="Pkinase"/>
    <property type="match status" value="1"/>
</dbReference>
<proteinExistence type="predicted"/>